<dbReference type="RefSeq" id="WP_083730999.1">
    <property type="nucleotide sequence ID" value="NZ_JWIO01000004.1"/>
</dbReference>
<name>A0ABR5F6X1_9ACTN</name>
<dbReference type="Proteomes" id="UP000035425">
    <property type="component" value="Unassembled WGS sequence"/>
</dbReference>
<evidence type="ECO:0000313" key="3">
    <source>
        <dbReference type="Proteomes" id="UP000035425"/>
    </source>
</evidence>
<evidence type="ECO:0000313" key="2">
    <source>
        <dbReference type="EMBL" id="KLL12474.1"/>
    </source>
</evidence>
<reference evidence="2 3" key="1">
    <citation type="submission" date="2014-12" db="EMBL/GenBank/DDBJ databases">
        <title>Frankia sp. BMG5.1 draft genome.</title>
        <authorList>
            <person name="Gtari M."/>
            <person name="Ghodhbane-Gtari F."/>
            <person name="Nouioui I."/>
            <person name="Ktari A."/>
            <person name="Hezbri K."/>
            <person name="Mimouni W."/>
            <person name="Sbissi I."/>
            <person name="Ayari A."/>
            <person name="Yamanaka T."/>
            <person name="Normand P."/>
            <person name="Tisa L.S."/>
            <person name="Boudabous A."/>
        </authorList>
    </citation>
    <scope>NUCLEOTIDE SEQUENCE [LARGE SCALE GENOMIC DNA]</scope>
    <source>
        <strain evidence="2 3">BMG5.1</strain>
    </source>
</reference>
<comment type="caution">
    <text evidence="2">The sequence shown here is derived from an EMBL/GenBank/DDBJ whole genome shotgun (WGS) entry which is preliminary data.</text>
</comment>
<organism evidence="2 3">
    <name type="scientific">Protofrankia coriariae</name>
    <dbReference type="NCBI Taxonomy" id="1562887"/>
    <lineage>
        <taxon>Bacteria</taxon>
        <taxon>Bacillati</taxon>
        <taxon>Actinomycetota</taxon>
        <taxon>Actinomycetes</taxon>
        <taxon>Frankiales</taxon>
        <taxon>Frankiaceae</taxon>
        <taxon>Protofrankia</taxon>
    </lineage>
</organism>
<dbReference type="SUPFAM" id="SSF48613">
    <property type="entry name" value="Heme oxygenase-like"/>
    <property type="match status" value="1"/>
</dbReference>
<dbReference type="InterPro" id="IPR016084">
    <property type="entry name" value="Haem_Oase-like_multi-hlx"/>
</dbReference>
<gene>
    <name evidence="2" type="ORF">FrCorBMG51_04065</name>
</gene>
<evidence type="ECO:0008006" key="4">
    <source>
        <dbReference type="Google" id="ProtNLM"/>
    </source>
</evidence>
<dbReference type="SMART" id="SM01236">
    <property type="entry name" value="Haem_oxygenase_2"/>
    <property type="match status" value="1"/>
</dbReference>
<proteinExistence type="predicted"/>
<feature type="region of interest" description="Disordered" evidence="1">
    <location>
        <begin position="1"/>
        <end position="37"/>
    </location>
</feature>
<dbReference type="Gene3D" id="1.20.910.10">
    <property type="entry name" value="Heme oxygenase-like"/>
    <property type="match status" value="1"/>
</dbReference>
<evidence type="ECO:0000256" key="1">
    <source>
        <dbReference type="SAM" id="MobiDB-lite"/>
    </source>
</evidence>
<sequence length="362" mass="38442">MTASRSRPVTTTFRGPNGADYGDVLSPAELGPSPLPRPRGTLSAVLTTALAGPVHAVDRVPAADDDALFGEDAALALYCLYELHYRGFADVADGWEWEPSLLGLRRLLERDLLARLREDVGLATPGTEPGDLLTDGIAGALRRIVDAPSGPSLSGYLAERGSLGQFREFAVHRSLLQLKEADPHSWAIPRLAGAAKAALVEIQTDEYGHGAQRDMHQTLFGLTLRALGLDPAYGAYLDRVPATTLATVNVPSFFGLHREHRAALVGHLAVFEMTSVGPMSAYSAALRRHGLPPAARLFFDTHVVADAHHQTVAADALATGLVRAEPGLAAGLLFGARAAMAVEARAAEAIMTAWERGESSLI</sequence>
<keyword evidence="3" id="KW-1185">Reference proteome</keyword>
<accession>A0ABR5F6X1</accession>
<dbReference type="EMBL" id="JWIO01000004">
    <property type="protein sequence ID" value="KLL12474.1"/>
    <property type="molecule type" value="Genomic_DNA"/>
</dbReference>
<dbReference type="Pfam" id="PF14518">
    <property type="entry name" value="Haem_oxygenas_2"/>
    <property type="match status" value="1"/>
</dbReference>
<feature type="compositionally biased region" description="Polar residues" evidence="1">
    <location>
        <begin position="1"/>
        <end position="14"/>
    </location>
</feature>
<protein>
    <recommendedName>
        <fullName evidence="4">Iron-containing redox enzyme</fullName>
    </recommendedName>
</protein>